<sequence>MMDRMRPPLADLLDLQPHPEGGWYRQTWVSPESVTLPDGRVRATATLIHFLLPAGESSAWHRVSSDEVWLAHTGTVVLELGGDGARPPADAGASVATLGLDLAAGDVAQVVVPAGVWQRTVPGSADALVSCLVSPGFDFADFQLNAPAAHDDEVQRASAGPDDAPVDPSEPTNPA</sequence>
<reference evidence="3 4" key="1">
    <citation type="journal article" date="2019" name="Int. J. Syst. Evol. Microbiol.">
        <title>The Global Catalogue of Microorganisms (GCM) 10K type strain sequencing project: providing services to taxonomists for standard genome sequencing and annotation.</title>
        <authorList>
            <consortium name="The Broad Institute Genomics Platform"/>
            <consortium name="The Broad Institute Genome Sequencing Center for Infectious Disease"/>
            <person name="Wu L."/>
            <person name="Ma J."/>
        </authorList>
    </citation>
    <scope>NUCLEOTIDE SEQUENCE [LARGE SCALE GENOMIC DNA]</scope>
    <source>
        <strain evidence="3 4">JCM 16259</strain>
    </source>
</reference>
<dbReference type="PANTHER" id="PTHR33387:SF3">
    <property type="entry name" value="DUF985 DOMAIN-CONTAINING PROTEIN"/>
    <property type="match status" value="1"/>
</dbReference>
<dbReference type="SUPFAM" id="SSF51182">
    <property type="entry name" value="RmlC-like cupins"/>
    <property type="match status" value="1"/>
</dbReference>
<evidence type="ECO:0000313" key="4">
    <source>
        <dbReference type="Proteomes" id="UP001500730"/>
    </source>
</evidence>
<dbReference type="InterPro" id="IPR039935">
    <property type="entry name" value="YML079W-like"/>
</dbReference>
<dbReference type="InterPro" id="IPR009327">
    <property type="entry name" value="Cupin_DUF985"/>
</dbReference>
<feature type="domain" description="DUF985" evidence="2">
    <location>
        <begin position="10"/>
        <end position="144"/>
    </location>
</feature>
<organism evidence="3 4">
    <name type="scientific">Terrabacter carboxydivorans</name>
    <dbReference type="NCBI Taxonomy" id="619730"/>
    <lineage>
        <taxon>Bacteria</taxon>
        <taxon>Bacillati</taxon>
        <taxon>Actinomycetota</taxon>
        <taxon>Actinomycetes</taxon>
        <taxon>Micrococcales</taxon>
        <taxon>Intrasporangiaceae</taxon>
        <taxon>Terrabacter</taxon>
    </lineage>
</organism>
<keyword evidence="4" id="KW-1185">Reference proteome</keyword>
<dbReference type="Proteomes" id="UP001500730">
    <property type="component" value="Unassembled WGS sequence"/>
</dbReference>
<accession>A0ABN3L7M6</accession>
<evidence type="ECO:0000256" key="1">
    <source>
        <dbReference type="SAM" id="MobiDB-lite"/>
    </source>
</evidence>
<proteinExistence type="predicted"/>
<dbReference type="CDD" id="cd06121">
    <property type="entry name" value="cupin_YML079wp"/>
    <property type="match status" value="1"/>
</dbReference>
<dbReference type="InterPro" id="IPR014710">
    <property type="entry name" value="RmlC-like_jellyroll"/>
</dbReference>
<feature type="region of interest" description="Disordered" evidence="1">
    <location>
        <begin position="148"/>
        <end position="175"/>
    </location>
</feature>
<comment type="caution">
    <text evidence="3">The sequence shown here is derived from an EMBL/GenBank/DDBJ whole genome shotgun (WGS) entry which is preliminary data.</text>
</comment>
<gene>
    <name evidence="3" type="ORF">GCM10009858_16080</name>
</gene>
<evidence type="ECO:0000313" key="3">
    <source>
        <dbReference type="EMBL" id="GAA2479289.1"/>
    </source>
</evidence>
<dbReference type="EMBL" id="BAAARE010000006">
    <property type="protein sequence ID" value="GAA2479289.1"/>
    <property type="molecule type" value="Genomic_DNA"/>
</dbReference>
<dbReference type="Gene3D" id="2.60.120.10">
    <property type="entry name" value="Jelly Rolls"/>
    <property type="match status" value="1"/>
</dbReference>
<evidence type="ECO:0000259" key="2">
    <source>
        <dbReference type="Pfam" id="PF06172"/>
    </source>
</evidence>
<name>A0ABN3L7M6_9MICO</name>
<dbReference type="InterPro" id="IPR011051">
    <property type="entry name" value="RmlC_Cupin_sf"/>
</dbReference>
<protein>
    <submittedName>
        <fullName evidence="3">Cupin domain-containing protein</fullName>
    </submittedName>
</protein>
<dbReference type="PANTHER" id="PTHR33387">
    <property type="entry name" value="RMLC-LIKE JELLY ROLL FOLD PROTEIN"/>
    <property type="match status" value="1"/>
</dbReference>
<dbReference type="Pfam" id="PF06172">
    <property type="entry name" value="Cupin_5"/>
    <property type="match status" value="1"/>
</dbReference>